<dbReference type="InterPro" id="IPR016181">
    <property type="entry name" value="Acyl_CoA_acyltransferase"/>
</dbReference>
<proteinExistence type="predicted"/>
<name>A0A5S5C542_9BACL</name>
<dbReference type="Gene3D" id="3.40.630.30">
    <property type="match status" value="1"/>
</dbReference>
<evidence type="ECO:0000313" key="3">
    <source>
        <dbReference type="Proteomes" id="UP000323257"/>
    </source>
</evidence>
<dbReference type="Pfam" id="PF13302">
    <property type="entry name" value="Acetyltransf_3"/>
    <property type="match status" value="1"/>
</dbReference>
<dbReference type="PANTHER" id="PTHR43610">
    <property type="entry name" value="BLL6696 PROTEIN"/>
    <property type="match status" value="1"/>
</dbReference>
<organism evidence="2 3">
    <name type="scientific">Paenibacillus methanolicus</name>
    <dbReference type="NCBI Taxonomy" id="582686"/>
    <lineage>
        <taxon>Bacteria</taxon>
        <taxon>Bacillati</taxon>
        <taxon>Bacillota</taxon>
        <taxon>Bacilli</taxon>
        <taxon>Bacillales</taxon>
        <taxon>Paenibacillaceae</taxon>
        <taxon>Paenibacillus</taxon>
    </lineage>
</organism>
<comment type="caution">
    <text evidence="2">The sequence shown here is derived from an EMBL/GenBank/DDBJ whole genome shotgun (WGS) entry which is preliminary data.</text>
</comment>
<protein>
    <submittedName>
        <fullName evidence="2">Acetyltransferase (GNAT) family protein</fullName>
    </submittedName>
</protein>
<keyword evidence="3" id="KW-1185">Reference proteome</keyword>
<dbReference type="SUPFAM" id="SSF55729">
    <property type="entry name" value="Acyl-CoA N-acyltransferases (Nat)"/>
    <property type="match status" value="1"/>
</dbReference>
<accession>A0A5S5C542</accession>
<sequence length="110" mass="12753">MVGMTRYLRISDSHKNLNIGWTWYGPDVRRTVVNTECKFLMPQYAFETWGAVRAELITTTAHTRSQNAIERLGAQREDILRKKYNGRDYVVYSIIDEDWAGVKARLAALL</sequence>
<dbReference type="Proteomes" id="UP000323257">
    <property type="component" value="Unassembled WGS sequence"/>
</dbReference>
<dbReference type="EMBL" id="VNHS01000005">
    <property type="protein sequence ID" value="TYP74551.1"/>
    <property type="molecule type" value="Genomic_DNA"/>
</dbReference>
<dbReference type="GO" id="GO:0016747">
    <property type="term" value="F:acyltransferase activity, transferring groups other than amino-acyl groups"/>
    <property type="evidence" value="ECO:0007669"/>
    <property type="project" value="InterPro"/>
</dbReference>
<reference evidence="2 3" key="1">
    <citation type="submission" date="2019-07" db="EMBL/GenBank/DDBJ databases">
        <title>Genomic Encyclopedia of Type Strains, Phase III (KMG-III): the genomes of soil and plant-associated and newly described type strains.</title>
        <authorList>
            <person name="Whitman W."/>
        </authorList>
    </citation>
    <scope>NUCLEOTIDE SEQUENCE [LARGE SCALE GENOMIC DNA]</scope>
    <source>
        <strain evidence="2 3">BL24</strain>
    </source>
</reference>
<evidence type="ECO:0000259" key="1">
    <source>
        <dbReference type="Pfam" id="PF13302"/>
    </source>
</evidence>
<feature type="domain" description="N-acetyltransferase" evidence="1">
    <location>
        <begin position="2"/>
        <end position="75"/>
    </location>
</feature>
<keyword evidence="2" id="KW-0808">Transferase</keyword>
<gene>
    <name evidence="2" type="ORF">BCM02_10595</name>
</gene>
<evidence type="ECO:0000313" key="2">
    <source>
        <dbReference type="EMBL" id="TYP74551.1"/>
    </source>
</evidence>
<dbReference type="InterPro" id="IPR000182">
    <property type="entry name" value="GNAT_dom"/>
</dbReference>
<dbReference type="PANTHER" id="PTHR43610:SF1">
    <property type="entry name" value="N-ACETYLTRANSFERASE DOMAIN-CONTAINING PROTEIN"/>
    <property type="match status" value="1"/>
</dbReference>
<dbReference type="AlphaFoldDB" id="A0A5S5C542"/>